<evidence type="ECO:0000256" key="4">
    <source>
        <dbReference type="PIRSR" id="PIRSR603469-4"/>
    </source>
</evidence>
<evidence type="ECO:0000313" key="7">
    <source>
        <dbReference type="EMBL" id="MBO1325118.1"/>
    </source>
</evidence>
<dbReference type="EMBL" id="JAFVMH010000003">
    <property type="protein sequence ID" value="MBO1325118.1"/>
    <property type="molecule type" value="Genomic_DNA"/>
</dbReference>
<dbReference type="Proteomes" id="UP000664073">
    <property type="component" value="Unassembled WGS sequence"/>
</dbReference>
<comment type="caution">
    <text evidence="7">The sequence shown here is derived from an EMBL/GenBank/DDBJ whole genome shotgun (WGS) entry which is preliminary data.</text>
</comment>
<keyword evidence="3" id="KW-0479">Metal-binding</keyword>
<organism evidence="7 8">
    <name type="scientific">Acetobacter garciniae</name>
    <dbReference type="NCBI Taxonomy" id="2817435"/>
    <lineage>
        <taxon>Bacteria</taxon>
        <taxon>Pseudomonadati</taxon>
        <taxon>Pseudomonadota</taxon>
        <taxon>Alphaproteobacteria</taxon>
        <taxon>Acetobacterales</taxon>
        <taxon>Acetobacteraceae</taxon>
        <taxon>Acetobacter</taxon>
    </lineage>
</organism>
<evidence type="ECO:0000313" key="8">
    <source>
        <dbReference type="Proteomes" id="UP000664073"/>
    </source>
</evidence>
<keyword evidence="7" id="KW-0378">Hydrolase</keyword>
<sequence length="578" mass="62770">MLKPRNTGPMLAMALAGSLLASVCMPALAQQTQDARREAARVPPRPGMMPHAGRMFPGSSLSGVPGFALPSVHTQQAYAPDGTFTARWTRADALQIKAHSSTSVPAGQNSLPAQLIMPDIPADFPSINPDVWVWDTWTLIDKHANQYSYNGWEVIFCLTADKNAGYGFDDRHTHARIGYFYRRAGVPASRRPANGGWIYGGLIIPEGAQEQVFAGTTYTITAEWSGSMRLLNTNGNDVSLFYTDMAFNRNAAGEDITPSQAVITQSLGKIHADFNHVWFTGFTTHTALLRPDGVLYQNGAQNPYYNFRDPFTFEDPKHPGTNYMVFEGNTAGQRETPRCTDADLGYRPNDPQAETLQQVLDSGAYYQMAAIGLARATDSSLSKWTFLSPLITANCVNDQTERPQMYIDNGKYYIFTISHRTTFAAGVDGPDGVYGFVGNGIRSDFQPMNYGSGLVLGNPTDLNTPAGTDYDPDPQQNPRAFQSYSHYVMPGGLVESFIDTIETRRGGTLAPTVKVRIGGAASAVDTHYGNGGLGGYGDIPANRVDINILAFIADLASQNAQVGRNVTGQINAFLNSGH</sequence>
<protein>
    <submittedName>
        <fullName evidence="7">Glycoside hydrolase family 68 protein</fullName>
    </submittedName>
</protein>
<dbReference type="GO" id="GO:0009758">
    <property type="term" value="P:carbohydrate utilization"/>
    <property type="evidence" value="ECO:0007669"/>
    <property type="project" value="InterPro"/>
</dbReference>
<dbReference type="InterPro" id="IPR023296">
    <property type="entry name" value="Glyco_hydro_beta-prop_sf"/>
</dbReference>
<dbReference type="Pfam" id="PF02435">
    <property type="entry name" value="Glyco_hydro_68"/>
    <property type="match status" value="1"/>
</dbReference>
<feature type="signal peptide" evidence="6">
    <location>
        <begin position="1"/>
        <end position="29"/>
    </location>
</feature>
<feature type="chain" id="PRO_5037198190" evidence="6">
    <location>
        <begin position="30"/>
        <end position="578"/>
    </location>
</feature>
<dbReference type="GO" id="GO:0046872">
    <property type="term" value="F:metal ion binding"/>
    <property type="evidence" value="ECO:0007669"/>
    <property type="project" value="UniProtKB-KW"/>
</dbReference>
<evidence type="ECO:0000256" key="2">
    <source>
        <dbReference type="PIRSR" id="PIRSR603469-2"/>
    </source>
</evidence>
<feature type="binding site" evidence="2">
    <location>
        <position position="225"/>
    </location>
    <ligand>
        <name>substrate</name>
    </ligand>
</feature>
<dbReference type="GO" id="GO:0016787">
    <property type="term" value="F:hydrolase activity"/>
    <property type="evidence" value="ECO:0007669"/>
    <property type="project" value="UniProtKB-KW"/>
</dbReference>
<feature type="site" description="Transition state stabilizer" evidence="4">
    <location>
        <position position="309"/>
    </location>
</feature>
<keyword evidence="8" id="KW-1185">Reference proteome</keyword>
<comment type="cofactor">
    <cofactor evidence="3">
        <name>Ca(2+)</name>
        <dbReference type="ChEBI" id="CHEBI:29108"/>
    </cofactor>
</comment>
<feature type="binding site" evidence="3">
    <location>
        <position position="398"/>
    </location>
    <ligand>
        <name>Ca(2+)</name>
        <dbReference type="ChEBI" id="CHEBI:29108"/>
        <label>1</label>
    </ligand>
</feature>
<dbReference type="GO" id="GO:0050053">
    <property type="term" value="F:levansucrase activity"/>
    <property type="evidence" value="ECO:0007669"/>
    <property type="project" value="InterPro"/>
</dbReference>
<feature type="binding site" evidence="3">
    <location>
        <position position="333"/>
    </location>
    <ligand>
        <name>Ca(2+)</name>
        <dbReference type="ChEBI" id="CHEBI:29108"/>
        <label>1</label>
    </ligand>
</feature>
<feature type="binding site" evidence="2">
    <location>
        <begin position="399"/>
        <end position="401"/>
    </location>
    <ligand>
        <name>substrate</name>
    </ligand>
</feature>
<name>A0A939KMB1_9PROT</name>
<accession>A0A939KMB1</accession>
<evidence type="ECO:0000256" key="6">
    <source>
        <dbReference type="SAM" id="SignalP"/>
    </source>
</evidence>
<dbReference type="InterPro" id="IPR003469">
    <property type="entry name" value="Glyco_hydro_68"/>
</dbReference>
<dbReference type="SUPFAM" id="SSF75005">
    <property type="entry name" value="Arabinanase/levansucrase/invertase"/>
    <property type="match status" value="1"/>
</dbReference>
<gene>
    <name evidence="7" type="ORF">J2D77_08145</name>
</gene>
<dbReference type="RefSeq" id="WP_207845787.1">
    <property type="nucleotide sequence ID" value="NZ_JAFVMH010000003.1"/>
</dbReference>
<dbReference type="AlphaFoldDB" id="A0A939KMB1"/>
<feature type="binding site" evidence="2">
    <location>
        <begin position="308"/>
        <end position="309"/>
    </location>
    <ligand>
        <name>substrate</name>
    </ligand>
</feature>
<evidence type="ECO:0000256" key="5">
    <source>
        <dbReference type="RuleBase" id="RU361220"/>
    </source>
</evidence>
<keyword evidence="6" id="KW-0732">Signal</keyword>
<reference evidence="7" key="1">
    <citation type="submission" date="2021-03" db="EMBL/GenBank/DDBJ databases">
        <title>The complete genome sequence of Acetobacter sp. TBRC 12339.</title>
        <authorList>
            <person name="Charoenyingcharoen P."/>
            <person name="Yukphan P."/>
        </authorList>
    </citation>
    <scope>NUCLEOTIDE SEQUENCE</scope>
    <source>
        <strain evidence="7">TBRC 12339</strain>
    </source>
</reference>
<dbReference type="CDD" id="cd08997">
    <property type="entry name" value="GH68"/>
    <property type="match status" value="1"/>
</dbReference>
<evidence type="ECO:0000256" key="1">
    <source>
        <dbReference type="ARBA" id="ARBA00006775"/>
    </source>
</evidence>
<comment type="similarity">
    <text evidence="1 5">Belongs to the glycosyl hydrolase 68 family.</text>
</comment>
<evidence type="ECO:0000256" key="3">
    <source>
        <dbReference type="PIRSR" id="PIRSR603469-3"/>
    </source>
</evidence>
<keyword evidence="3" id="KW-0106">Calcium</keyword>
<proteinExistence type="inferred from homology"/>
<dbReference type="Gene3D" id="2.115.10.20">
    <property type="entry name" value="Glycosyl hydrolase domain, family 43"/>
    <property type="match status" value="1"/>
</dbReference>